<organism evidence="4 5">
    <name type="scientific">Desulfotignum phosphitoxidans DSM 13687</name>
    <dbReference type="NCBI Taxonomy" id="1286635"/>
    <lineage>
        <taxon>Bacteria</taxon>
        <taxon>Pseudomonadati</taxon>
        <taxon>Thermodesulfobacteriota</taxon>
        <taxon>Desulfobacteria</taxon>
        <taxon>Desulfobacterales</taxon>
        <taxon>Desulfobacteraceae</taxon>
        <taxon>Desulfotignum</taxon>
    </lineage>
</organism>
<accession>S0FWB9</accession>
<comment type="caution">
    <text evidence="4">The sequence shown here is derived from an EMBL/GenBank/DDBJ whole genome shotgun (WGS) entry which is preliminary data.</text>
</comment>
<keyword evidence="4" id="KW-0449">Lipoprotein</keyword>
<evidence type="ECO:0000256" key="2">
    <source>
        <dbReference type="ARBA" id="ARBA00022729"/>
    </source>
</evidence>
<feature type="signal peptide" evidence="3">
    <location>
        <begin position="1"/>
        <end position="28"/>
    </location>
</feature>
<keyword evidence="2 3" id="KW-0732">Signal</keyword>
<dbReference type="AlphaFoldDB" id="S0FWB9"/>
<dbReference type="PANTHER" id="PTHR30035">
    <property type="entry name" value="LIPOPROTEIN VACJ-RELATED"/>
    <property type="match status" value="1"/>
</dbReference>
<keyword evidence="5" id="KW-1185">Reference proteome</keyword>
<evidence type="ECO:0000313" key="4">
    <source>
        <dbReference type="EMBL" id="EMS79358.1"/>
    </source>
</evidence>
<evidence type="ECO:0000313" key="5">
    <source>
        <dbReference type="Proteomes" id="UP000014216"/>
    </source>
</evidence>
<evidence type="ECO:0000256" key="3">
    <source>
        <dbReference type="SAM" id="SignalP"/>
    </source>
</evidence>
<comment type="similarity">
    <text evidence="1">Belongs to the MlaA family.</text>
</comment>
<dbReference type="InterPro" id="IPR007428">
    <property type="entry name" value="MlaA"/>
</dbReference>
<dbReference type="PANTHER" id="PTHR30035:SF3">
    <property type="entry name" value="INTERMEMBRANE PHOSPHOLIPID TRANSPORT SYSTEM LIPOPROTEIN MLAA"/>
    <property type="match status" value="1"/>
</dbReference>
<gene>
    <name evidence="4" type="primary">vacJ</name>
    <name evidence="4" type="ORF">Dpo_5c02850</name>
</gene>
<dbReference type="GO" id="GO:0016020">
    <property type="term" value="C:membrane"/>
    <property type="evidence" value="ECO:0007669"/>
    <property type="project" value="InterPro"/>
</dbReference>
<dbReference type="GO" id="GO:0120010">
    <property type="term" value="P:intermembrane phospholipid transfer"/>
    <property type="evidence" value="ECO:0007669"/>
    <property type="project" value="TreeGrafter"/>
</dbReference>
<reference evidence="4 5" key="1">
    <citation type="journal article" date="2013" name="Genome Announc.">
        <title>Draft Genome Sequence of Desulfotignum phosphitoxidans DSM 13687 Strain FiPS-3.</title>
        <authorList>
            <person name="Poehlein A."/>
            <person name="Daniel R."/>
            <person name="Simeonova D.D."/>
        </authorList>
    </citation>
    <scope>NUCLEOTIDE SEQUENCE [LARGE SCALE GENOMIC DNA]</scope>
    <source>
        <strain evidence="4 5">DSM 13687</strain>
    </source>
</reference>
<sequence>MKHINQYQWILILGICVLIGLVSPPAWSQSPSAENQASVQPSEPKTDPSSDSFFEDDFFEEGPAGKAVAPVADPFFYFNYAMYVVNDNLYYYVLKPVATGYKTVMPTPARKGIRNFFHNLMFPIRFVNNLLQWKLEQASDEFGIFLVNSTAGILGFNQVAQKYLDMHTQKEDLGQTLGTYGIKEGFYLVLPVLGPSTLRDAIGMAGDYFVLDPIDYVSPWELELGLDVLDIINRTSFRIGDYESMKKAALDPYAAIRDAYIQNRRMQVSQ</sequence>
<feature type="chain" id="PRO_5004487218" evidence="3">
    <location>
        <begin position="29"/>
        <end position="270"/>
    </location>
</feature>
<protein>
    <submittedName>
        <fullName evidence="4">Lipoprotein VacJ</fullName>
    </submittedName>
</protein>
<dbReference type="PRINTS" id="PR01805">
    <property type="entry name" value="VACJLIPOPROT"/>
</dbReference>
<evidence type="ECO:0000256" key="1">
    <source>
        <dbReference type="ARBA" id="ARBA00010634"/>
    </source>
</evidence>
<proteinExistence type="inferred from homology"/>
<dbReference type="Proteomes" id="UP000014216">
    <property type="component" value="Unassembled WGS sequence"/>
</dbReference>
<dbReference type="RefSeq" id="WP_006966488.1">
    <property type="nucleotide sequence ID" value="NZ_APJX01000005.1"/>
</dbReference>
<dbReference type="PATRIC" id="fig|1286635.3.peg.2759"/>
<dbReference type="EMBL" id="APJX01000005">
    <property type="protein sequence ID" value="EMS79358.1"/>
    <property type="molecule type" value="Genomic_DNA"/>
</dbReference>
<dbReference type="Pfam" id="PF04333">
    <property type="entry name" value="MlaA"/>
    <property type="match status" value="1"/>
</dbReference>
<name>S0FWB9_9BACT</name>
<dbReference type="OrthoDB" id="9785326at2"/>